<dbReference type="Proteomes" id="UP000321960">
    <property type="component" value="Unassembled WGS sequence"/>
</dbReference>
<protein>
    <submittedName>
        <fullName evidence="3">Pilus biosynthesis protein TadE</fullName>
    </submittedName>
</protein>
<dbReference type="InterPro" id="IPR012495">
    <property type="entry name" value="TadE-like_dom"/>
</dbReference>
<reference evidence="4" key="1">
    <citation type="journal article" date="2014" name="Int. J. Syst. Evol. Microbiol.">
        <title>Complete genome of a new Firmicutes species belonging to the dominant human colonic microbiota ('Ruminococcus bicirculans') reveals two chromosomes and a selective capacity to utilize plant glucans.</title>
        <authorList>
            <consortium name="NISC Comparative Sequencing Program"/>
            <person name="Wegmann U."/>
            <person name="Louis P."/>
            <person name="Goesmann A."/>
            <person name="Henrissat B."/>
            <person name="Duncan S.H."/>
            <person name="Flint H.J."/>
        </authorList>
    </citation>
    <scope>NUCLEOTIDE SEQUENCE</scope>
    <source>
        <strain evidence="4">NBRC 107715</strain>
    </source>
</reference>
<evidence type="ECO:0000313" key="4">
    <source>
        <dbReference type="EMBL" id="GLS63095.1"/>
    </source>
</evidence>
<keyword evidence="1" id="KW-0812">Transmembrane</keyword>
<dbReference type="EMBL" id="BJZU01000102">
    <property type="protein sequence ID" value="GEP06399.1"/>
    <property type="molecule type" value="Genomic_DNA"/>
</dbReference>
<reference evidence="3 5" key="3">
    <citation type="submission" date="2019-07" db="EMBL/GenBank/DDBJ databases">
        <title>Whole genome shotgun sequence of Methylobacterium oxalidis NBRC 107715.</title>
        <authorList>
            <person name="Hosoyama A."/>
            <person name="Uohara A."/>
            <person name="Ohji S."/>
            <person name="Ichikawa N."/>
        </authorList>
    </citation>
    <scope>NUCLEOTIDE SEQUENCE [LARGE SCALE GENOMIC DNA]</scope>
    <source>
        <strain evidence="3 5">NBRC 107715</strain>
    </source>
</reference>
<dbReference type="OrthoDB" id="7906240at2"/>
<comment type="caution">
    <text evidence="3">The sequence shown here is derived from an EMBL/GenBank/DDBJ whole genome shotgun (WGS) entry which is preliminary data.</text>
</comment>
<evidence type="ECO:0000256" key="1">
    <source>
        <dbReference type="SAM" id="Phobius"/>
    </source>
</evidence>
<reference evidence="6" key="2">
    <citation type="journal article" date="2019" name="Int. J. Syst. Evol. Microbiol.">
        <title>The Global Catalogue of Microorganisms (GCM) 10K type strain sequencing project: providing services to taxonomists for standard genome sequencing and annotation.</title>
        <authorList>
            <consortium name="The Broad Institute Genomics Platform"/>
            <consortium name="The Broad Institute Genome Sequencing Center for Infectious Disease"/>
            <person name="Wu L."/>
            <person name="Ma J."/>
        </authorList>
    </citation>
    <scope>NUCLEOTIDE SEQUENCE [LARGE SCALE GENOMIC DNA]</scope>
    <source>
        <strain evidence="6">NBRC 107715</strain>
    </source>
</reference>
<evidence type="ECO:0000313" key="5">
    <source>
        <dbReference type="Proteomes" id="UP000321960"/>
    </source>
</evidence>
<gene>
    <name evidence="4" type="ORF">GCM10007888_14760</name>
    <name evidence="3" type="ORF">MOX02_44370</name>
</gene>
<keyword evidence="6" id="KW-1185">Reference proteome</keyword>
<name>A0A512J970_9HYPH</name>
<proteinExistence type="predicted"/>
<feature type="domain" description="TadE-like" evidence="2">
    <location>
        <begin position="37"/>
        <end position="78"/>
    </location>
</feature>
<feature type="transmembrane region" description="Helical" evidence="1">
    <location>
        <begin position="36"/>
        <end position="58"/>
    </location>
</feature>
<dbReference type="Proteomes" id="UP001156856">
    <property type="component" value="Unassembled WGS sequence"/>
</dbReference>
<accession>A0A512J970</accession>
<dbReference type="AlphaFoldDB" id="A0A512J970"/>
<evidence type="ECO:0000313" key="6">
    <source>
        <dbReference type="Proteomes" id="UP001156856"/>
    </source>
</evidence>
<evidence type="ECO:0000259" key="2">
    <source>
        <dbReference type="Pfam" id="PF07811"/>
    </source>
</evidence>
<dbReference type="RefSeq" id="WP_147027917.1">
    <property type="nucleotide sequence ID" value="NZ_BJZU01000102.1"/>
</dbReference>
<reference evidence="4" key="4">
    <citation type="submission" date="2023-01" db="EMBL/GenBank/DDBJ databases">
        <title>Draft genome sequence of Methylobacterium oxalidis strain NBRC 107715.</title>
        <authorList>
            <person name="Sun Q."/>
            <person name="Mori K."/>
        </authorList>
    </citation>
    <scope>NUCLEOTIDE SEQUENCE</scope>
    <source>
        <strain evidence="4">NBRC 107715</strain>
    </source>
</reference>
<evidence type="ECO:0000313" key="3">
    <source>
        <dbReference type="EMBL" id="GEP06399.1"/>
    </source>
</evidence>
<sequence>MTATDRSARAVAMPGATRPPVRRPATLAARLLACRAGVSAVEFALICPVILALILGGVDLSRYIAYTRKVGEAAQTIASLVTQNASGSVNLYDLYFANDSSMVIFPDALRDAKARGSAWYETILITITSVKFSQTSASCTGNCSYTAKVAWSYGLRQRPCNVALTPASDTAEPTPGTLPANVFGPGSVIVVEAAYVFTPILANALIGTRVIARTSYLAPRYVPAIAFDPGMGSTATTVCPGV</sequence>
<organism evidence="3 5">
    <name type="scientific">Methylobacterium oxalidis</name>
    <dbReference type="NCBI Taxonomy" id="944322"/>
    <lineage>
        <taxon>Bacteria</taxon>
        <taxon>Pseudomonadati</taxon>
        <taxon>Pseudomonadota</taxon>
        <taxon>Alphaproteobacteria</taxon>
        <taxon>Hyphomicrobiales</taxon>
        <taxon>Methylobacteriaceae</taxon>
        <taxon>Methylobacterium</taxon>
    </lineage>
</organism>
<dbReference type="Pfam" id="PF07811">
    <property type="entry name" value="TadE"/>
    <property type="match status" value="1"/>
</dbReference>
<keyword evidence="1" id="KW-1133">Transmembrane helix</keyword>
<keyword evidence="1" id="KW-0472">Membrane</keyword>
<dbReference type="EMBL" id="BSPK01000019">
    <property type="protein sequence ID" value="GLS63095.1"/>
    <property type="molecule type" value="Genomic_DNA"/>
</dbReference>